<proteinExistence type="predicted"/>
<organism evidence="2 3">
    <name type="scientific">Agrilutibacter solisilvae</name>
    <dbReference type="NCBI Taxonomy" id="2763317"/>
    <lineage>
        <taxon>Bacteria</taxon>
        <taxon>Pseudomonadati</taxon>
        <taxon>Pseudomonadota</taxon>
        <taxon>Gammaproteobacteria</taxon>
        <taxon>Lysobacterales</taxon>
        <taxon>Lysobacteraceae</taxon>
        <taxon>Agrilutibacter</taxon>
    </lineage>
</organism>
<dbReference type="InterPro" id="IPR009339">
    <property type="entry name" value="DUF998"/>
</dbReference>
<feature type="transmembrane region" description="Helical" evidence="1">
    <location>
        <begin position="125"/>
        <end position="143"/>
    </location>
</feature>
<dbReference type="Pfam" id="PF06197">
    <property type="entry name" value="DUF998"/>
    <property type="match status" value="1"/>
</dbReference>
<evidence type="ECO:0000313" key="3">
    <source>
        <dbReference type="Proteomes" id="UP000639274"/>
    </source>
</evidence>
<evidence type="ECO:0000256" key="1">
    <source>
        <dbReference type="SAM" id="Phobius"/>
    </source>
</evidence>
<evidence type="ECO:0000313" key="2">
    <source>
        <dbReference type="EMBL" id="QSX77212.1"/>
    </source>
</evidence>
<dbReference type="KEGG" id="lsf:I8J32_010410"/>
<protein>
    <submittedName>
        <fullName evidence="2">DUF998 domain-containing protein</fullName>
    </submittedName>
</protein>
<sequence>MSLRSTPVSRHLPLLAGLCCLLSVLVFAGMLQGYSHRIHPVAVLGGLTMPHAWVFNTFTFIVPGLLMAWHGWLIRDALDHHGAPAHWIARVGAQLLQVSALAFAAQGVLPLDLSDLENPVSARHAAAWMIWWLAFAVGGVLMAGGLRRRAPWRRLVWATGFVALALPICALVLPQHMAAGLAQRIGLALWFLWGVLVAGEVSRNAASSRGSSRKG</sequence>
<dbReference type="RefSeq" id="WP_200611794.1">
    <property type="nucleotide sequence ID" value="NZ_CP071518.1"/>
</dbReference>
<gene>
    <name evidence="2" type="ORF">I8J32_010410</name>
</gene>
<dbReference type="Proteomes" id="UP000639274">
    <property type="component" value="Chromosome"/>
</dbReference>
<name>A0A975AR03_9GAMM</name>
<accession>A0A975AR03</accession>
<feature type="transmembrane region" description="Helical" evidence="1">
    <location>
        <begin position="185"/>
        <end position="206"/>
    </location>
</feature>
<feature type="transmembrane region" description="Helical" evidence="1">
    <location>
        <begin position="87"/>
        <end position="105"/>
    </location>
</feature>
<feature type="transmembrane region" description="Helical" evidence="1">
    <location>
        <begin position="155"/>
        <end position="173"/>
    </location>
</feature>
<keyword evidence="1" id="KW-0472">Membrane</keyword>
<feature type="transmembrane region" description="Helical" evidence="1">
    <location>
        <begin position="52"/>
        <end position="75"/>
    </location>
</feature>
<keyword evidence="1" id="KW-0812">Transmembrane</keyword>
<reference evidence="2 3" key="1">
    <citation type="submission" date="2021-03" db="EMBL/GenBank/DDBJ databases">
        <title>Lysobacter sp. nov. isolated from soil of gangwondo yeongwol, south Korea.</title>
        <authorList>
            <person name="Kim K.R."/>
            <person name="Kim K.H."/>
            <person name="Jeon C.O."/>
        </authorList>
    </citation>
    <scope>NUCLEOTIDE SEQUENCE [LARGE SCALE GENOMIC DNA]</scope>
    <source>
        <strain evidence="2 3">R19</strain>
    </source>
</reference>
<keyword evidence="1" id="KW-1133">Transmembrane helix</keyword>
<keyword evidence="3" id="KW-1185">Reference proteome</keyword>
<dbReference type="AlphaFoldDB" id="A0A975AR03"/>
<dbReference type="EMBL" id="CP071518">
    <property type="protein sequence ID" value="QSX77212.1"/>
    <property type="molecule type" value="Genomic_DNA"/>
</dbReference>